<comment type="caution">
    <text evidence="2">The sequence shown here is derived from an EMBL/GenBank/DDBJ whole genome shotgun (WGS) entry which is preliminary data.</text>
</comment>
<dbReference type="InterPro" id="IPR002575">
    <property type="entry name" value="Aminoglycoside_PTrfase"/>
</dbReference>
<dbReference type="EMBL" id="BMIS01000011">
    <property type="protein sequence ID" value="GGE74805.1"/>
    <property type="molecule type" value="Genomic_DNA"/>
</dbReference>
<dbReference type="CDD" id="cd05154">
    <property type="entry name" value="ACAD10_11_N-like"/>
    <property type="match status" value="1"/>
</dbReference>
<dbReference type="Gene3D" id="3.30.200.20">
    <property type="entry name" value="Phosphorylase Kinase, domain 1"/>
    <property type="match status" value="1"/>
</dbReference>
<dbReference type="RefSeq" id="WP_188685758.1">
    <property type="nucleotide sequence ID" value="NZ_BMIS01000011.1"/>
</dbReference>
<dbReference type="Proteomes" id="UP000633136">
    <property type="component" value="Unassembled WGS sequence"/>
</dbReference>
<dbReference type="PANTHER" id="PTHR47829:SF1">
    <property type="entry name" value="HAD FAMILY PHOSPHATASE"/>
    <property type="match status" value="1"/>
</dbReference>
<feature type="domain" description="Aminoglycoside phosphotransferase" evidence="1">
    <location>
        <begin position="43"/>
        <end position="270"/>
    </location>
</feature>
<organism evidence="2 3">
    <name type="scientific">Nesterenkonia cremea</name>
    <dbReference type="NCBI Taxonomy" id="1882340"/>
    <lineage>
        <taxon>Bacteria</taxon>
        <taxon>Bacillati</taxon>
        <taxon>Actinomycetota</taxon>
        <taxon>Actinomycetes</taxon>
        <taxon>Micrococcales</taxon>
        <taxon>Micrococcaceae</taxon>
        <taxon>Nesterenkonia</taxon>
    </lineage>
</organism>
<evidence type="ECO:0000259" key="1">
    <source>
        <dbReference type="Pfam" id="PF01636"/>
    </source>
</evidence>
<evidence type="ECO:0000313" key="3">
    <source>
        <dbReference type="Proteomes" id="UP000633136"/>
    </source>
</evidence>
<sequence length="373" mass="41939">MTRSSEIVDTAAQAAEMSMPPLFVVEEVRRFLDGHALGRGALEVRRIGEGQSNVTFRVLREGADLVLRRGPRPPLPKSTHDMLREARVQQALATQGFPVPRIRAVCEDEGLLGVPFYVMEHIEGDVITDELPLRFVEADADRRRLSSSLVETLVQLHDIDVGDPSVSALGRPEGYLERQVRRFAGLWPVNTRREIPLVEELSRWLWENLPPTQRHAVIHGDYRMGNVMYAPSETPSEAGEVLAVLDWEMATLGDPLADLGYLTATYAQPGESSTVLELTSVTRMEGFHSRAELVEAYAQNSDLQLDALPWYQTMALWKAAIFCEAMYTRWLNGERPGDTFAEQLEEGVPQLLERAREHSAQMPRGLKIKETQI</sequence>
<dbReference type="InterPro" id="IPR041726">
    <property type="entry name" value="ACAD10_11_N"/>
</dbReference>
<accession>A0A917AW07</accession>
<gene>
    <name evidence="2" type="ORF">GCM10011401_22560</name>
</gene>
<dbReference type="Pfam" id="PF01636">
    <property type="entry name" value="APH"/>
    <property type="match status" value="1"/>
</dbReference>
<dbReference type="InterPro" id="IPR052898">
    <property type="entry name" value="ACAD10-like"/>
</dbReference>
<dbReference type="PANTHER" id="PTHR47829">
    <property type="entry name" value="HYDROLASE, PUTATIVE (AFU_ORTHOLOGUE AFUA_1G12880)-RELATED"/>
    <property type="match status" value="1"/>
</dbReference>
<dbReference type="AlphaFoldDB" id="A0A917AW07"/>
<reference evidence="2" key="2">
    <citation type="submission" date="2020-09" db="EMBL/GenBank/DDBJ databases">
        <authorList>
            <person name="Sun Q."/>
            <person name="Zhou Y."/>
        </authorList>
    </citation>
    <scope>NUCLEOTIDE SEQUENCE</scope>
    <source>
        <strain evidence="2">CGMCC 1.15388</strain>
    </source>
</reference>
<dbReference type="Gene3D" id="3.90.1200.10">
    <property type="match status" value="1"/>
</dbReference>
<keyword evidence="3" id="KW-1185">Reference proteome</keyword>
<dbReference type="InterPro" id="IPR011009">
    <property type="entry name" value="Kinase-like_dom_sf"/>
</dbReference>
<evidence type="ECO:0000313" key="2">
    <source>
        <dbReference type="EMBL" id="GGE74805.1"/>
    </source>
</evidence>
<name>A0A917AW07_9MICC</name>
<reference evidence="2" key="1">
    <citation type="journal article" date="2014" name="Int. J. Syst. Evol. Microbiol.">
        <title>Complete genome sequence of Corynebacterium casei LMG S-19264T (=DSM 44701T), isolated from a smear-ripened cheese.</title>
        <authorList>
            <consortium name="US DOE Joint Genome Institute (JGI-PGF)"/>
            <person name="Walter F."/>
            <person name="Albersmeier A."/>
            <person name="Kalinowski J."/>
            <person name="Ruckert C."/>
        </authorList>
    </citation>
    <scope>NUCLEOTIDE SEQUENCE</scope>
    <source>
        <strain evidence="2">CGMCC 1.15388</strain>
    </source>
</reference>
<protein>
    <submittedName>
        <fullName evidence="2">Phosphotransferase</fullName>
    </submittedName>
</protein>
<proteinExistence type="predicted"/>
<dbReference type="SUPFAM" id="SSF56112">
    <property type="entry name" value="Protein kinase-like (PK-like)"/>
    <property type="match status" value="1"/>
</dbReference>